<dbReference type="AlphaFoldDB" id="A0A843WFA5"/>
<feature type="non-terminal residue" evidence="2">
    <location>
        <position position="1106"/>
    </location>
</feature>
<name>A0A843WFA5_COLES</name>
<feature type="compositionally biased region" description="Basic and acidic residues" evidence="1">
    <location>
        <begin position="588"/>
        <end position="609"/>
    </location>
</feature>
<keyword evidence="3" id="KW-1185">Reference proteome</keyword>
<sequence>VPVAGAGGGAAAAVPTGLRVEVIGGFRRVRFNATVCRKGVTEKVATGSLDQLALHLPEVNVSCSSGLSDSFKLEVSETAEGFSWFTKSTVSGHYYFQTSTFSLFRRLSDNRYTFFLSFLYLVTAPDFLKSAHAIENEISQLEGARKFHLSLYTKDLPELSTSALEDNGDSEDGSTQKVKTDPSSDLTKNELLRALDLRLMALREELSVTFSRVLGSVSSTKQISDLAAFCQYFGAAEMRTSLLKYLELGAREHVPNASDQQTSALPHEVPSNGGNTVDILFQPVSRTDTLKCVRTGISPAKIAQAERQSSSESEEPSDSSDEDQPVAERSRPLIRSASPRRSASPMRRVQIGRSGSRRPTALTIKSLSYFPGRERTAYMDADGNGSGNEESERPPNRTESNVRRMSVQDAINLFESKQRDQNLNIQSRKGLNEISASTNKSVLRRWSAGMGESSKQCTQVTSSDVVLPNNSNNLVLQADEMTIQPESDITIADINKVEDSVDKVPAAEESVPSLLIRSATDLDVPKAEDIQEKPTDAAEWTRQKEAELNQMLMKLMESKPSKYRNTTSGNCGNPASERKGVIHRRYKEKGDVKLPQAETDRKQTEKEGQLKMMQETLDQRKAKMGSKASGVPGKLDSLSLPQKSRRNSSPPVLSKKEMPKSAAVRRPSPKISSPMPTTRSSWPSIPSPRTAGTPPSKASATTSTKNTASSGRKPQPMLSPSRRSPKPETSLLQSKGAKETQSEGKISSKGQENKKQSSTASSRSAKTKLSAPSGNNSAVSAKPTLYNKAKKSSVVPLESKPFLRKGTGSSQGVGSTIAKTLQQSDDPSRASGNLVPDEEKESVVEKTEAISEQPKEVLVEIVNSDDRKFDYPVTSDLNCEISHGVDPVVAVDRNAMKSVEIPTEESQPDEDLDISSAAWVEIDQQGTSESCDSGIHQMADSEIAPLPSSSPRVRHSLSQMLQADNGEMEILEWGNAENPPALIYQKDAPKGLKRLLKFGRKSREVSLAGWSSPSVFSEGEEDTEEARTNGKRSTDALLRKATVQTKGFGKQKTALSESYDGRYSSKRSMDHSAHDILSGYMRLITKVDQYLVYRKLQQKDVSFTLG</sequence>
<feature type="region of interest" description="Disordered" evidence="1">
    <location>
        <begin position="558"/>
        <end position="853"/>
    </location>
</feature>
<feature type="compositionally biased region" description="Polar residues" evidence="1">
    <location>
        <begin position="670"/>
        <end position="684"/>
    </location>
</feature>
<evidence type="ECO:0008006" key="4">
    <source>
        <dbReference type="Google" id="ProtNLM"/>
    </source>
</evidence>
<dbReference type="OrthoDB" id="1687502at2759"/>
<feature type="region of interest" description="Disordered" evidence="1">
    <location>
        <begin position="301"/>
        <end position="403"/>
    </location>
</feature>
<organism evidence="2 3">
    <name type="scientific">Colocasia esculenta</name>
    <name type="common">Wild taro</name>
    <name type="synonym">Arum esculentum</name>
    <dbReference type="NCBI Taxonomy" id="4460"/>
    <lineage>
        <taxon>Eukaryota</taxon>
        <taxon>Viridiplantae</taxon>
        <taxon>Streptophyta</taxon>
        <taxon>Embryophyta</taxon>
        <taxon>Tracheophyta</taxon>
        <taxon>Spermatophyta</taxon>
        <taxon>Magnoliopsida</taxon>
        <taxon>Liliopsida</taxon>
        <taxon>Araceae</taxon>
        <taxon>Aroideae</taxon>
        <taxon>Colocasieae</taxon>
        <taxon>Colocasia</taxon>
    </lineage>
</organism>
<dbReference type="PANTHER" id="PTHR31008:SF5">
    <property type="entry name" value="EXPRESSED PROTEIN"/>
    <property type="match status" value="1"/>
</dbReference>
<dbReference type="PANTHER" id="PTHR31008">
    <property type="entry name" value="COP1-INTERACTING PROTEIN-RELATED"/>
    <property type="match status" value="1"/>
</dbReference>
<accession>A0A843WFA5</accession>
<evidence type="ECO:0000313" key="2">
    <source>
        <dbReference type="EMBL" id="MQM08942.1"/>
    </source>
</evidence>
<feature type="compositionally biased region" description="Basic and acidic residues" evidence="1">
    <location>
        <begin position="390"/>
        <end position="402"/>
    </location>
</feature>
<proteinExistence type="predicted"/>
<protein>
    <recommendedName>
        <fullName evidence="4">COP1-interacting protein 7</fullName>
    </recommendedName>
</protein>
<feature type="compositionally biased region" description="Low complexity" evidence="1">
    <location>
        <begin position="690"/>
        <end position="711"/>
    </location>
</feature>
<feature type="compositionally biased region" description="Polar residues" evidence="1">
    <location>
        <begin position="807"/>
        <end position="825"/>
    </location>
</feature>
<gene>
    <name evidence="2" type="ORF">Taro_041802</name>
</gene>
<feature type="compositionally biased region" description="Acidic residues" evidence="1">
    <location>
        <begin position="312"/>
        <end position="325"/>
    </location>
</feature>
<dbReference type="Proteomes" id="UP000652761">
    <property type="component" value="Unassembled WGS sequence"/>
</dbReference>
<feature type="compositionally biased region" description="Basic and acidic residues" evidence="1">
    <location>
        <begin position="841"/>
        <end position="853"/>
    </location>
</feature>
<feature type="region of interest" description="Disordered" evidence="1">
    <location>
        <begin position="162"/>
        <end position="184"/>
    </location>
</feature>
<evidence type="ECO:0000313" key="3">
    <source>
        <dbReference type="Proteomes" id="UP000652761"/>
    </source>
</evidence>
<feature type="compositionally biased region" description="Polar residues" evidence="1">
    <location>
        <begin position="563"/>
        <end position="573"/>
    </location>
</feature>
<reference evidence="2" key="1">
    <citation type="submission" date="2017-07" db="EMBL/GenBank/DDBJ databases">
        <title>Taro Niue Genome Assembly and Annotation.</title>
        <authorList>
            <person name="Atibalentja N."/>
            <person name="Keating K."/>
            <person name="Fields C.J."/>
        </authorList>
    </citation>
    <scope>NUCLEOTIDE SEQUENCE</scope>
    <source>
        <strain evidence="2">Niue_2</strain>
        <tissue evidence="2">Leaf</tissue>
    </source>
</reference>
<evidence type="ECO:0000256" key="1">
    <source>
        <dbReference type="SAM" id="MobiDB-lite"/>
    </source>
</evidence>
<feature type="region of interest" description="Disordered" evidence="1">
    <location>
        <begin position="1012"/>
        <end position="1032"/>
    </location>
</feature>
<comment type="caution">
    <text evidence="2">The sequence shown here is derived from an EMBL/GenBank/DDBJ whole genome shotgun (WGS) entry which is preliminary data.</text>
</comment>
<feature type="compositionally biased region" description="Low complexity" evidence="1">
    <location>
        <begin position="333"/>
        <end position="348"/>
    </location>
</feature>
<feature type="compositionally biased region" description="Low complexity" evidence="1">
    <location>
        <begin position="756"/>
        <end position="771"/>
    </location>
</feature>
<dbReference type="EMBL" id="NMUH01004247">
    <property type="protein sequence ID" value="MQM08942.1"/>
    <property type="molecule type" value="Genomic_DNA"/>
</dbReference>
<feature type="compositionally biased region" description="Polar residues" evidence="1">
    <location>
        <begin position="639"/>
        <end position="651"/>
    </location>
</feature>